<evidence type="ECO:0000313" key="3">
    <source>
        <dbReference type="Proteomes" id="UP001149813"/>
    </source>
</evidence>
<feature type="region of interest" description="Disordered" evidence="1">
    <location>
        <begin position="796"/>
        <end position="828"/>
    </location>
</feature>
<comment type="caution">
    <text evidence="2">The sequence shown here is derived from an EMBL/GenBank/DDBJ whole genome shotgun (WGS) entry which is preliminary data.</text>
</comment>
<feature type="region of interest" description="Disordered" evidence="1">
    <location>
        <begin position="560"/>
        <end position="601"/>
    </location>
</feature>
<keyword evidence="3" id="KW-1185">Reference proteome</keyword>
<feature type="region of interest" description="Disordered" evidence="1">
    <location>
        <begin position="458"/>
        <end position="500"/>
    </location>
</feature>
<sequence>MTTEPYAYNGSPPAPHGGSSVASDQYSGQYRYTTTAITAAAMTATTAAGPVNTGPAAASAALGYGALLHNQQQQQQQRRRRESNAPSDSTEPRHQQPQHASQQTTADGDETSEDEIESLKRAMGSDLWALQKQRMRREQMHRPPAAGENVLPPAAMQKDAPSVTFATPYAPTTAPTQRHYYPTYTQSQHQPPPQHQHQLSPPIPQLPEFAGQDWKYMDSGGPGSAPVRIGDGPILQSAFTSPAYVQQQQHQQQQQHAGGQRHYNSGGYVNGTAAADIRQAPQNVPNYDVQVFSAAESTAYTYVPVTSPQQQPTQLLYAQPHYPVQNNQYHHHHPQQYPRQHHHQQQQQYQPSYPHMIQQQQQQHWADSSSVQSNDQISGSVTDASGFSQNYRTQNANPFAAVEQRTQPQPQSPTLVQAHSPMMEQRHTAAQTAASTAAAIVAATVPLPAQSEHVTNAAYSDGHDSSGYHRAMQQQQQQNGMGTGAAPMQEMQEQRSSPGYEVQSAPLYDVNPLSSEMLQSAPLTTPAIPIQSLLNSPEQLESSSDAIHQHIVKENARFRQNSVASSHPPQMPSLPTASALPHPDLAQATQNSSPGSRSSYHSAGYSTWYGRAETVNQDFATAQQSFSSIDGTGLGVSVAPEAMFATSAPLPPIPASLAPAKASPATYKKRDNDFGFDYFSKGGSGTRHGSKPVSILVQVGDDSQEDEPPSRGHADTAAIGEENDESKPSDRVQQPGRKATTESLDNVLEYYRTQPDVLDKHSEWESSNDDRVSTDAALEPAAAVDTAVVASVNPFDQSSQPFRQQQQQQQQHLNERAELGSSRYPIRDPQLSPLYQRTSFSSPLVKPNDVPSRAQLTSATALPEPDDLMLPPTTVQTLQPTQKYGHIAELDVDNDPDVLQMESIDDFGELSDILDFTNIHNDLSDYDDYSTSNSSIDSFGEQIEHTAGILSKPLGESTNIAGVVGNGSASRLSAAPVVIHQLSTPIFGPENQPLRHQQQTMRAHPGALTTTAGYGEEQQSNKAKPVDGALPADTQPEDAAHDLAAIDGSGTSTFPASTAVPDSADVASTTATLTNTGTGTAVAATAAAAGSTAMTATATSGSTAGSAPVNNTPLEIMEHASELEISLAREQEDYYSDNVSQANLDPMILQNLGKSVHQQCLIQRQQIQRRKSNMQLGLPATAHSTHNGGNNSSSDEHGGSAGLADIQQYDDYEQALRAMLIEVSQYFAQSGLNLVFPLSAKWVDWLTRHPDRPFPWRKDPEEDAQNGGDDEDAGSQSSVSSFGEDPPMLSRPLPPEDVLSKATIPMSTRRPVPVKNFVSHEKRKGINAHWQYYSVINQITVVASNIHRMLTVPQALADHSFVPHQLAALYQFLGGDFKKYKPSIESVFEAVKISLGVSTRPSTPVAANGPTVNGAPKEGDDSTGGGGNSEQVASEPSHAGDADQAAEQQQQQQNLNRSPAPPKLLDATYVHVLRDMMANIITEALYSTSKVALNKENPMPSSPTGTRAKTDQPAQEAVYAISTLKGLPTQSIVRYLAKEMRTANGDRRRRGFAHNLSRNNSIGHLRPHHHQYPFQQQQQPPVPPLPNHPQQQQHGQNNGVASNNDGSSDHPKIGRGSYTRQTPAPKHAVAAAHDHGTIATAATAGQNTTATAILHPILSGDEEHEQYQA</sequence>
<gene>
    <name evidence="2" type="ORF">LPJ53_000898</name>
</gene>
<reference evidence="2" key="1">
    <citation type="submission" date="2022-07" db="EMBL/GenBank/DDBJ databases">
        <title>Phylogenomic reconstructions and comparative analyses of Kickxellomycotina fungi.</title>
        <authorList>
            <person name="Reynolds N.K."/>
            <person name="Stajich J.E."/>
            <person name="Barry K."/>
            <person name="Grigoriev I.V."/>
            <person name="Crous P."/>
            <person name="Smith M.E."/>
        </authorList>
    </citation>
    <scope>NUCLEOTIDE SEQUENCE</scope>
    <source>
        <strain evidence="2">NBRC 32514</strain>
    </source>
</reference>
<organism evidence="2 3">
    <name type="scientific">Coemansia erecta</name>
    <dbReference type="NCBI Taxonomy" id="147472"/>
    <lineage>
        <taxon>Eukaryota</taxon>
        <taxon>Fungi</taxon>
        <taxon>Fungi incertae sedis</taxon>
        <taxon>Zoopagomycota</taxon>
        <taxon>Kickxellomycotina</taxon>
        <taxon>Kickxellomycetes</taxon>
        <taxon>Kickxellales</taxon>
        <taxon>Kickxellaceae</taxon>
        <taxon>Coemansia</taxon>
    </lineage>
</organism>
<dbReference type="Proteomes" id="UP001149813">
    <property type="component" value="Unassembled WGS sequence"/>
</dbReference>
<feature type="compositionally biased region" description="Basic residues" evidence="1">
    <location>
        <begin position="329"/>
        <end position="344"/>
    </location>
</feature>
<feature type="region of interest" description="Disordered" evidence="1">
    <location>
        <begin position="1251"/>
        <end position="1296"/>
    </location>
</feature>
<feature type="compositionally biased region" description="Polar residues" evidence="1">
    <location>
        <begin position="364"/>
        <end position="391"/>
    </location>
</feature>
<feature type="compositionally biased region" description="Polar residues" evidence="1">
    <location>
        <begin position="560"/>
        <end position="576"/>
    </location>
</feature>
<name>A0A9W8CSR0_9FUNG</name>
<feature type="compositionally biased region" description="Low complexity" evidence="1">
    <location>
        <begin position="1442"/>
        <end position="1453"/>
    </location>
</feature>
<feature type="compositionally biased region" description="Low complexity" evidence="1">
    <location>
        <begin position="246"/>
        <end position="256"/>
    </location>
</feature>
<feature type="compositionally biased region" description="Low complexity" evidence="1">
    <location>
        <begin position="64"/>
        <end position="76"/>
    </location>
</feature>
<feature type="region of interest" description="Disordered" evidence="1">
    <location>
        <begin position="1"/>
        <end position="24"/>
    </location>
</feature>
<feature type="region of interest" description="Disordered" evidence="1">
    <location>
        <begin position="1399"/>
        <end position="1462"/>
    </location>
</feature>
<feature type="region of interest" description="Disordered" evidence="1">
    <location>
        <begin position="133"/>
        <end position="154"/>
    </location>
</feature>
<feature type="compositionally biased region" description="Polar residues" evidence="1">
    <location>
        <begin position="587"/>
        <end position="601"/>
    </location>
</feature>
<feature type="region of interest" description="Disordered" evidence="1">
    <location>
        <begin position="325"/>
        <end position="391"/>
    </location>
</feature>
<evidence type="ECO:0000256" key="1">
    <source>
        <dbReference type="SAM" id="MobiDB-lite"/>
    </source>
</evidence>
<feature type="region of interest" description="Disordered" evidence="1">
    <location>
        <begin position="64"/>
        <end position="116"/>
    </location>
</feature>
<feature type="compositionally biased region" description="Polar residues" evidence="1">
    <location>
        <begin position="84"/>
        <end position="106"/>
    </location>
</feature>
<feature type="compositionally biased region" description="Basic and acidic residues" evidence="1">
    <location>
        <begin position="1251"/>
        <end position="1260"/>
    </location>
</feature>
<protein>
    <submittedName>
        <fullName evidence="2">Uncharacterized protein</fullName>
    </submittedName>
</protein>
<feature type="region of interest" description="Disordered" evidence="1">
    <location>
        <begin position="1015"/>
        <end position="1035"/>
    </location>
</feature>
<proteinExistence type="predicted"/>
<feature type="compositionally biased region" description="Polar residues" evidence="1">
    <location>
        <begin position="1597"/>
        <end position="1606"/>
    </location>
</feature>
<feature type="compositionally biased region" description="Acidic residues" evidence="1">
    <location>
        <begin position="1261"/>
        <end position="1273"/>
    </location>
</feature>
<accession>A0A9W8CSR0</accession>
<feature type="region of interest" description="Disordered" evidence="1">
    <location>
        <begin position="701"/>
        <end position="745"/>
    </location>
</feature>
<feature type="region of interest" description="Disordered" evidence="1">
    <location>
        <begin position="1558"/>
        <end position="1632"/>
    </location>
</feature>
<feature type="region of interest" description="Disordered" evidence="1">
    <location>
        <begin position="1179"/>
        <end position="1202"/>
    </location>
</feature>
<dbReference type="OrthoDB" id="533331at2759"/>
<feature type="compositionally biased region" description="Low complexity" evidence="1">
    <location>
        <begin position="345"/>
        <end position="363"/>
    </location>
</feature>
<evidence type="ECO:0000313" key="2">
    <source>
        <dbReference type="EMBL" id="KAJ1724900.1"/>
    </source>
</evidence>
<dbReference type="EMBL" id="JANBOJ010000018">
    <property type="protein sequence ID" value="KAJ1724900.1"/>
    <property type="molecule type" value="Genomic_DNA"/>
</dbReference>
<feature type="region of interest" description="Disordered" evidence="1">
    <location>
        <begin position="241"/>
        <end position="269"/>
    </location>
</feature>
<feature type="compositionally biased region" description="Acidic residues" evidence="1">
    <location>
        <begin position="107"/>
        <end position="116"/>
    </location>
</feature>
<feature type="region of interest" description="Disordered" evidence="1">
    <location>
        <begin position="183"/>
        <end position="202"/>
    </location>
</feature>